<dbReference type="Gene3D" id="3.50.50.60">
    <property type="entry name" value="FAD/NAD(P)-binding domain"/>
    <property type="match status" value="1"/>
</dbReference>
<feature type="non-terminal residue" evidence="2">
    <location>
        <position position="1"/>
    </location>
</feature>
<evidence type="ECO:0000259" key="1">
    <source>
        <dbReference type="Pfam" id="PF01266"/>
    </source>
</evidence>
<dbReference type="PANTHER" id="PTHR42685:SF18">
    <property type="entry name" value="DIGERANYLGERANYLGLYCEROPHOSPHOLIPID REDUCTASE"/>
    <property type="match status" value="1"/>
</dbReference>
<dbReference type="InterPro" id="IPR011777">
    <property type="entry name" value="Geranylgeranyl_Rdtase_fam"/>
</dbReference>
<proteinExistence type="predicted"/>
<dbReference type="Pfam" id="PF01266">
    <property type="entry name" value="DAO"/>
    <property type="match status" value="1"/>
</dbReference>
<dbReference type="PRINTS" id="PR00420">
    <property type="entry name" value="RNGMNOXGNASE"/>
</dbReference>
<organism evidence="2">
    <name type="scientific">marine metagenome</name>
    <dbReference type="NCBI Taxonomy" id="408172"/>
    <lineage>
        <taxon>unclassified sequences</taxon>
        <taxon>metagenomes</taxon>
        <taxon>ecological metagenomes</taxon>
    </lineage>
</organism>
<evidence type="ECO:0000313" key="2">
    <source>
        <dbReference type="EMBL" id="SVA23981.1"/>
    </source>
</evidence>
<protein>
    <recommendedName>
        <fullName evidence="1">FAD dependent oxidoreductase domain-containing protein</fullName>
    </recommendedName>
</protein>
<dbReference type="GO" id="GO:0016628">
    <property type="term" value="F:oxidoreductase activity, acting on the CH-CH group of donors, NAD or NADP as acceptor"/>
    <property type="evidence" value="ECO:0007669"/>
    <property type="project" value="InterPro"/>
</dbReference>
<dbReference type="EMBL" id="UINC01005856">
    <property type="protein sequence ID" value="SVA23981.1"/>
    <property type="molecule type" value="Genomic_DNA"/>
</dbReference>
<name>A0A381U8D3_9ZZZZ</name>
<dbReference type="AlphaFoldDB" id="A0A381U8D3"/>
<dbReference type="PANTHER" id="PTHR42685">
    <property type="entry name" value="GERANYLGERANYL DIPHOSPHATE REDUCTASE"/>
    <property type="match status" value="1"/>
</dbReference>
<dbReference type="SUPFAM" id="SSF51905">
    <property type="entry name" value="FAD/NAD(P)-binding domain"/>
    <property type="match status" value="1"/>
</dbReference>
<feature type="domain" description="FAD dependent oxidoreductase" evidence="1">
    <location>
        <begin position="7"/>
        <end position="59"/>
    </location>
</feature>
<dbReference type="Gene3D" id="3.30.9.10">
    <property type="entry name" value="D-Amino Acid Oxidase, subunit A, domain 2"/>
    <property type="match status" value="1"/>
</dbReference>
<dbReference type="NCBIfam" id="TIGR02032">
    <property type="entry name" value="GG-red-SF"/>
    <property type="match status" value="1"/>
</dbReference>
<dbReference type="InterPro" id="IPR036188">
    <property type="entry name" value="FAD/NAD-bd_sf"/>
</dbReference>
<dbReference type="InterPro" id="IPR006076">
    <property type="entry name" value="FAD-dep_OxRdtase"/>
</dbReference>
<accession>A0A381U8D3</accession>
<dbReference type="InterPro" id="IPR050407">
    <property type="entry name" value="Geranylgeranyl_reductase"/>
</dbReference>
<sequence>VFVDKYDVVIAGGSISGLLTAREVAKKGYSVLVLEEGFEVGTPDHCGGLVSKTALNDLEINTSEKIYDCAINDASIFSPSGKMLEINSKNQQIISVDRRQLDKQAAYQAQKYGAKIIVNSSYKEKTKEGVSTSIGDIDCKILVDCRGVGALVNDNRNGILLSAQYEVYADWIVNGHVEVYFDQIKYPGFFAWIIPSGNGIGKVGVAGKDINTSKTIEEYLKDKGKYSTIRKIFSPIWINGPIKNFVSKDVVTVGDAAGQSKPTTAGGIYSCGMGGIMAGKAIAKYLETNDDFQLMQYQESWYSKFGKEFEKQQLARKILQKIDNKTVDKIFDMITPEILSEISSKDDFDFHTASIIKLLGVRKSLAAAQNLMGSEIKRLLVG</sequence>
<reference evidence="2" key="1">
    <citation type="submission" date="2018-05" db="EMBL/GenBank/DDBJ databases">
        <authorList>
            <person name="Lanie J.A."/>
            <person name="Ng W.-L."/>
            <person name="Kazmierczak K.M."/>
            <person name="Andrzejewski T.M."/>
            <person name="Davidsen T.M."/>
            <person name="Wayne K.J."/>
            <person name="Tettelin H."/>
            <person name="Glass J.I."/>
            <person name="Rusch D."/>
            <person name="Podicherti R."/>
            <person name="Tsui H.-C.T."/>
            <person name="Winkler M.E."/>
        </authorList>
    </citation>
    <scope>NUCLEOTIDE SEQUENCE</scope>
</reference>
<gene>
    <name evidence="2" type="ORF">METZ01_LOCUS76835</name>
</gene>